<evidence type="ECO:0000313" key="2">
    <source>
        <dbReference type="EMBL" id="KAJ7652896.1"/>
    </source>
</evidence>
<accession>A0AAD7FZY3</accession>
<feature type="region of interest" description="Disordered" evidence="1">
    <location>
        <begin position="1"/>
        <end position="52"/>
    </location>
</feature>
<keyword evidence="3" id="KW-1185">Reference proteome</keyword>
<evidence type="ECO:0000256" key="1">
    <source>
        <dbReference type="SAM" id="MobiDB-lite"/>
    </source>
</evidence>
<name>A0AAD7FZY3_MYCRO</name>
<gene>
    <name evidence="2" type="ORF">B0H17DRAFT_1338510</name>
</gene>
<protein>
    <submittedName>
        <fullName evidence="2">Uncharacterized protein</fullName>
    </submittedName>
</protein>
<organism evidence="2 3">
    <name type="scientific">Mycena rosella</name>
    <name type="common">Pink bonnet</name>
    <name type="synonym">Agaricus rosellus</name>
    <dbReference type="NCBI Taxonomy" id="1033263"/>
    <lineage>
        <taxon>Eukaryota</taxon>
        <taxon>Fungi</taxon>
        <taxon>Dikarya</taxon>
        <taxon>Basidiomycota</taxon>
        <taxon>Agaricomycotina</taxon>
        <taxon>Agaricomycetes</taxon>
        <taxon>Agaricomycetidae</taxon>
        <taxon>Agaricales</taxon>
        <taxon>Marasmiineae</taxon>
        <taxon>Mycenaceae</taxon>
        <taxon>Mycena</taxon>
    </lineage>
</organism>
<evidence type="ECO:0000313" key="3">
    <source>
        <dbReference type="Proteomes" id="UP001221757"/>
    </source>
</evidence>
<comment type="caution">
    <text evidence="2">The sequence shown here is derived from an EMBL/GenBank/DDBJ whole genome shotgun (WGS) entry which is preliminary data.</text>
</comment>
<dbReference type="AlphaFoldDB" id="A0AAD7FZY3"/>
<dbReference type="EMBL" id="JARKIE010000343">
    <property type="protein sequence ID" value="KAJ7652896.1"/>
    <property type="molecule type" value="Genomic_DNA"/>
</dbReference>
<proteinExistence type="predicted"/>
<sequence>MPHDSNLTDARGPRSGQIYSIIQGPEPKSCRFASPTRRRVPFAPYNPTQGRKAVTGRIHPIHSTVSFDYPGQARQEVSMQELRLEGTSTPIQGAGDPVLAHTGLHDLATDTSSSGVAQFLFSLPMAGPLRG</sequence>
<dbReference type="Proteomes" id="UP001221757">
    <property type="component" value="Unassembled WGS sequence"/>
</dbReference>
<reference evidence="2" key="1">
    <citation type="submission" date="2023-03" db="EMBL/GenBank/DDBJ databases">
        <title>Massive genome expansion in bonnet fungi (Mycena s.s.) driven by repeated elements and novel gene families across ecological guilds.</title>
        <authorList>
            <consortium name="Lawrence Berkeley National Laboratory"/>
            <person name="Harder C.B."/>
            <person name="Miyauchi S."/>
            <person name="Viragh M."/>
            <person name="Kuo A."/>
            <person name="Thoen E."/>
            <person name="Andreopoulos B."/>
            <person name="Lu D."/>
            <person name="Skrede I."/>
            <person name="Drula E."/>
            <person name="Henrissat B."/>
            <person name="Morin E."/>
            <person name="Kohler A."/>
            <person name="Barry K."/>
            <person name="LaButti K."/>
            <person name="Morin E."/>
            <person name="Salamov A."/>
            <person name="Lipzen A."/>
            <person name="Mereny Z."/>
            <person name="Hegedus B."/>
            <person name="Baldrian P."/>
            <person name="Stursova M."/>
            <person name="Weitz H."/>
            <person name="Taylor A."/>
            <person name="Grigoriev I.V."/>
            <person name="Nagy L.G."/>
            <person name="Martin F."/>
            <person name="Kauserud H."/>
        </authorList>
    </citation>
    <scope>NUCLEOTIDE SEQUENCE</scope>
    <source>
        <strain evidence="2">CBHHK067</strain>
    </source>
</reference>